<dbReference type="InterPro" id="IPR036388">
    <property type="entry name" value="WH-like_DNA-bd_sf"/>
</dbReference>
<dbReference type="Proteomes" id="UP001157069">
    <property type="component" value="Unassembled WGS sequence"/>
</dbReference>
<dbReference type="Pfam" id="PF12840">
    <property type="entry name" value="HTH_20"/>
    <property type="match status" value="1"/>
</dbReference>
<gene>
    <name evidence="1" type="ORF">GCM10025869_19410</name>
</gene>
<evidence type="ECO:0008006" key="3">
    <source>
        <dbReference type="Google" id="ProtNLM"/>
    </source>
</evidence>
<dbReference type="EMBL" id="BSVA01000001">
    <property type="protein sequence ID" value="GMA91412.1"/>
    <property type="molecule type" value="Genomic_DNA"/>
</dbReference>
<comment type="caution">
    <text evidence="1">The sequence shown here is derived from an EMBL/GenBank/DDBJ whole genome shotgun (WGS) entry which is preliminary data.</text>
</comment>
<protein>
    <recommendedName>
        <fullName evidence="3">ArsR family transcriptional regulator</fullName>
    </recommendedName>
</protein>
<dbReference type="Gene3D" id="1.10.10.10">
    <property type="entry name" value="Winged helix-like DNA-binding domain superfamily/Winged helix DNA-binding domain"/>
    <property type="match status" value="1"/>
</dbReference>
<proteinExistence type="predicted"/>
<dbReference type="RefSeq" id="WP_284299731.1">
    <property type="nucleotide sequence ID" value="NZ_BSVA01000001.1"/>
</dbReference>
<name>A0ABQ6JXF9_9MICO</name>
<keyword evidence="2" id="KW-1185">Reference proteome</keyword>
<dbReference type="SUPFAM" id="SSF46785">
    <property type="entry name" value="Winged helix' DNA-binding domain"/>
    <property type="match status" value="1"/>
</dbReference>
<sequence>MPARGLRTYYKTLDSLSRINLLHALQTRGALTVDELAQATGLHPNTAREHLHRLIAVGLVRAEPILRGVRGRPVLRYRASGATTGGERGREARAAQQLAALDGHLARCGFTAAIDRGTSRLTLRDCPFAALSEGNPQVCEVHRALIADALAASPGPVRAGRLQRLVTEHECTLELTRTPESTTSSGEVP</sequence>
<evidence type="ECO:0000313" key="2">
    <source>
        <dbReference type="Proteomes" id="UP001157069"/>
    </source>
</evidence>
<evidence type="ECO:0000313" key="1">
    <source>
        <dbReference type="EMBL" id="GMA91412.1"/>
    </source>
</evidence>
<dbReference type="InterPro" id="IPR011991">
    <property type="entry name" value="ArsR-like_HTH"/>
</dbReference>
<accession>A0ABQ6JXF9</accession>
<dbReference type="CDD" id="cd00090">
    <property type="entry name" value="HTH_ARSR"/>
    <property type="match status" value="1"/>
</dbReference>
<reference evidence="2" key="1">
    <citation type="journal article" date="2019" name="Int. J. Syst. Evol. Microbiol.">
        <title>The Global Catalogue of Microorganisms (GCM) 10K type strain sequencing project: providing services to taxonomists for standard genome sequencing and annotation.</title>
        <authorList>
            <consortium name="The Broad Institute Genomics Platform"/>
            <consortium name="The Broad Institute Genome Sequencing Center for Infectious Disease"/>
            <person name="Wu L."/>
            <person name="Ma J."/>
        </authorList>
    </citation>
    <scope>NUCLEOTIDE SEQUENCE [LARGE SCALE GENOMIC DNA]</scope>
    <source>
        <strain evidence="2">NBRC 108755</strain>
    </source>
</reference>
<organism evidence="1 2">
    <name type="scientific">Homoserinibacter gongjuensis</name>
    <dbReference type="NCBI Taxonomy" id="1162968"/>
    <lineage>
        <taxon>Bacteria</taxon>
        <taxon>Bacillati</taxon>
        <taxon>Actinomycetota</taxon>
        <taxon>Actinomycetes</taxon>
        <taxon>Micrococcales</taxon>
        <taxon>Microbacteriaceae</taxon>
        <taxon>Homoserinibacter</taxon>
    </lineage>
</organism>
<dbReference type="InterPro" id="IPR036390">
    <property type="entry name" value="WH_DNA-bd_sf"/>
</dbReference>